<reference evidence="1 2" key="1">
    <citation type="journal article" date="2023" name="Plants (Basel)">
        <title>Bridging the Gap: Combining Genomics and Transcriptomics Approaches to Understand Stylosanthes scabra, an Orphan Legume from the Brazilian Caatinga.</title>
        <authorList>
            <person name="Ferreira-Neto J.R.C."/>
            <person name="da Silva M.D."/>
            <person name="Binneck E."/>
            <person name="de Melo N.F."/>
            <person name="da Silva R.H."/>
            <person name="de Melo A.L.T.M."/>
            <person name="Pandolfi V."/>
            <person name="Bustamante F.O."/>
            <person name="Brasileiro-Vidal A.C."/>
            <person name="Benko-Iseppon A.M."/>
        </authorList>
    </citation>
    <scope>NUCLEOTIDE SEQUENCE [LARGE SCALE GENOMIC DNA]</scope>
    <source>
        <tissue evidence="1">Leaves</tissue>
    </source>
</reference>
<accession>A0ABU6QY08</accession>
<proteinExistence type="predicted"/>
<organism evidence="1 2">
    <name type="scientific">Stylosanthes scabra</name>
    <dbReference type="NCBI Taxonomy" id="79078"/>
    <lineage>
        <taxon>Eukaryota</taxon>
        <taxon>Viridiplantae</taxon>
        <taxon>Streptophyta</taxon>
        <taxon>Embryophyta</taxon>
        <taxon>Tracheophyta</taxon>
        <taxon>Spermatophyta</taxon>
        <taxon>Magnoliopsida</taxon>
        <taxon>eudicotyledons</taxon>
        <taxon>Gunneridae</taxon>
        <taxon>Pentapetalae</taxon>
        <taxon>rosids</taxon>
        <taxon>fabids</taxon>
        <taxon>Fabales</taxon>
        <taxon>Fabaceae</taxon>
        <taxon>Papilionoideae</taxon>
        <taxon>50 kb inversion clade</taxon>
        <taxon>dalbergioids sensu lato</taxon>
        <taxon>Dalbergieae</taxon>
        <taxon>Pterocarpus clade</taxon>
        <taxon>Stylosanthes</taxon>
    </lineage>
</organism>
<dbReference type="Proteomes" id="UP001341840">
    <property type="component" value="Unassembled WGS sequence"/>
</dbReference>
<protein>
    <submittedName>
        <fullName evidence="1">Uncharacterized protein</fullName>
    </submittedName>
</protein>
<evidence type="ECO:0000313" key="2">
    <source>
        <dbReference type="Proteomes" id="UP001341840"/>
    </source>
</evidence>
<sequence>MVGIPVVAFCDTGDNQDGNSGTEPDAGIGAQESMLGWLRQRNLPFLVEEAQLWEQSDNYILKNLTELEDQIQDELYRLRKEEGMRTLGPERMAHTVEVLTERHGLEKIPEILSEIQTKGKSMYIIWKLRPTSANWIGRGSRRSN</sequence>
<keyword evidence="2" id="KW-1185">Reference proteome</keyword>
<dbReference type="EMBL" id="JASCZI010002707">
    <property type="protein sequence ID" value="MED6116376.1"/>
    <property type="molecule type" value="Genomic_DNA"/>
</dbReference>
<comment type="caution">
    <text evidence="1">The sequence shown here is derived from an EMBL/GenBank/DDBJ whole genome shotgun (WGS) entry which is preliminary data.</text>
</comment>
<evidence type="ECO:0000313" key="1">
    <source>
        <dbReference type="EMBL" id="MED6116376.1"/>
    </source>
</evidence>
<name>A0ABU6QY08_9FABA</name>
<gene>
    <name evidence="1" type="ORF">PIB30_090607</name>
</gene>